<evidence type="ECO:0000313" key="3">
    <source>
        <dbReference type="Proteomes" id="UP000198983"/>
    </source>
</evidence>
<reference evidence="2 3" key="1">
    <citation type="submission" date="2016-10" db="EMBL/GenBank/DDBJ databases">
        <authorList>
            <person name="de Groot N.N."/>
        </authorList>
    </citation>
    <scope>NUCLEOTIDE SEQUENCE [LARGE SCALE GENOMIC DNA]</scope>
    <source>
        <strain evidence="2 3">DSM 22024</strain>
    </source>
</reference>
<keyword evidence="1" id="KW-0812">Transmembrane</keyword>
<gene>
    <name evidence="2" type="ORF">SAMN04489717_2660</name>
</gene>
<keyword evidence="1" id="KW-0472">Membrane</keyword>
<dbReference type="OrthoDB" id="5185518at2"/>
<keyword evidence="1" id="KW-1133">Transmembrane helix</keyword>
<dbReference type="Gene3D" id="1.10.1760.20">
    <property type="match status" value="1"/>
</dbReference>
<protein>
    <submittedName>
        <fullName evidence="2">Energy-coupling factor transport system substrate-specific component</fullName>
    </submittedName>
</protein>
<dbReference type="PIRSF" id="PIRSF037395">
    <property type="entry name" value="UCP037395_ABCper"/>
    <property type="match status" value="1"/>
</dbReference>
<feature type="transmembrane region" description="Helical" evidence="1">
    <location>
        <begin position="51"/>
        <end position="70"/>
    </location>
</feature>
<feature type="transmembrane region" description="Helical" evidence="1">
    <location>
        <begin position="116"/>
        <end position="136"/>
    </location>
</feature>
<dbReference type="InterPro" id="IPR017196">
    <property type="entry name" value="ECF_substrate-spec_UCP037395"/>
</dbReference>
<dbReference type="STRING" id="117157.SAMN04489717_2660"/>
<proteinExistence type="predicted"/>
<dbReference type="RefSeq" id="WP_092653678.1">
    <property type="nucleotide sequence ID" value="NZ_LT629732.1"/>
</dbReference>
<sequence>MSASTSFAPVRLRSRSTLVLLLASAVGLVGFGWPFLVVTPAGTGASHGQDAGYLFVALLPLLLGLVWAELGSGGMDVKAVAMLGVLAAAGAGLQTLSPGTGGFDPAFFLLVMAGRVFGPGFGFALGVVTMLATSLLTGGAGPWLPFQMIGLAWVGLLAGCLPAASGWAERGLLAVYAGLSGFGYGALLNLWFWPAAAYLPDGAAYVPGASLGTNLHHYAVFYATTSLGWDTARALLGGVLVLVAGRPVLATLRRAGRRAAFTAGRDSEPDRADRG</sequence>
<dbReference type="Proteomes" id="UP000198983">
    <property type="component" value="Chromosome I"/>
</dbReference>
<evidence type="ECO:0000256" key="1">
    <source>
        <dbReference type="SAM" id="Phobius"/>
    </source>
</evidence>
<name>A0A1H1S495_9ACTN</name>
<feature type="transmembrane region" description="Helical" evidence="1">
    <location>
        <begin position="173"/>
        <end position="192"/>
    </location>
</feature>
<organism evidence="2 3">
    <name type="scientific">Actinopolymorpha singaporensis</name>
    <dbReference type="NCBI Taxonomy" id="117157"/>
    <lineage>
        <taxon>Bacteria</taxon>
        <taxon>Bacillati</taxon>
        <taxon>Actinomycetota</taxon>
        <taxon>Actinomycetes</taxon>
        <taxon>Propionibacteriales</taxon>
        <taxon>Actinopolymorphaceae</taxon>
        <taxon>Actinopolymorpha</taxon>
    </lineage>
</organism>
<accession>A0A1H1S495</accession>
<feature type="transmembrane region" description="Helical" evidence="1">
    <location>
        <begin position="231"/>
        <end position="249"/>
    </location>
</feature>
<dbReference type="AlphaFoldDB" id="A0A1H1S495"/>
<evidence type="ECO:0000313" key="2">
    <source>
        <dbReference type="EMBL" id="SDS42771.1"/>
    </source>
</evidence>
<keyword evidence="3" id="KW-1185">Reference proteome</keyword>
<dbReference type="EMBL" id="LT629732">
    <property type="protein sequence ID" value="SDS42771.1"/>
    <property type="molecule type" value="Genomic_DNA"/>
</dbReference>
<feature type="transmembrane region" description="Helical" evidence="1">
    <location>
        <begin position="148"/>
        <end position="167"/>
    </location>
</feature>
<feature type="transmembrane region" description="Helical" evidence="1">
    <location>
        <begin position="18"/>
        <end position="39"/>
    </location>
</feature>